<dbReference type="PANTHER" id="PTHR43537:SF45">
    <property type="entry name" value="GNTR FAMILY REGULATORY PROTEIN"/>
    <property type="match status" value="1"/>
</dbReference>
<dbReference type="Gene3D" id="1.10.10.10">
    <property type="entry name" value="Winged helix-like DNA-binding domain superfamily/Winged helix DNA-binding domain"/>
    <property type="match status" value="1"/>
</dbReference>
<accession>A0A5J6MZC5</accession>
<organism evidence="6 7">
    <name type="scientific">Hypericibacter adhaerens</name>
    <dbReference type="NCBI Taxonomy" id="2602016"/>
    <lineage>
        <taxon>Bacteria</taxon>
        <taxon>Pseudomonadati</taxon>
        <taxon>Pseudomonadota</taxon>
        <taxon>Alphaproteobacteria</taxon>
        <taxon>Rhodospirillales</taxon>
        <taxon>Dongiaceae</taxon>
        <taxon>Hypericibacter</taxon>
    </lineage>
</organism>
<dbReference type="KEGG" id="hadh:FRZ61_15690"/>
<dbReference type="GO" id="GO:0003677">
    <property type="term" value="F:DNA binding"/>
    <property type="evidence" value="ECO:0007669"/>
    <property type="project" value="UniProtKB-KW"/>
</dbReference>
<keyword evidence="3" id="KW-0804">Transcription</keyword>
<dbReference type="SUPFAM" id="SSF46785">
    <property type="entry name" value="Winged helix' DNA-binding domain"/>
    <property type="match status" value="1"/>
</dbReference>
<dbReference type="OrthoDB" id="9789310at2"/>
<dbReference type="InterPro" id="IPR036390">
    <property type="entry name" value="WH_DNA-bd_sf"/>
</dbReference>
<proteinExistence type="predicted"/>
<dbReference type="SMART" id="SM00345">
    <property type="entry name" value="HTH_GNTR"/>
    <property type="match status" value="1"/>
</dbReference>
<evidence type="ECO:0000256" key="1">
    <source>
        <dbReference type="ARBA" id="ARBA00023015"/>
    </source>
</evidence>
<dbReference type="Gene3D" id="1.20.120.530">
    <property type="entry name" value="GntR ligand-binding domain-like"/>
    <property type="match status" value="1"/>
</dbReference>
<dbReference type="SUPFAM" id="SSF48008">
    <property type="entry name" value="GntR ligand-binding domain-like"/>
    <property type="match status" value="1"/>
</dbReference>
<dbReference type="GO" id="GO:0003700">
    <property type="term" value="F:DNA-binding transcription factor activity"/>
    <property type="evidence" value="ECO:0007669"/>
    <property type="project" value="InterPro"/>
</dbReference>
<evidence type="ECO:0000256" key="3">
    <source>
        <dbReference type="ARBA" id="ARBA00023163"/>
    </source>
</evidence>
<feature type="domain" description="HTH gntR-type" evidence="5">
    <location>
        <begin position="10"/>
        <end position="77"/>
    </location>
</feature>
<feature type="compositionally biased region" description="Basic residues" evidence="4">
    <location>
        <begin position="250"/>
        <end position="259"/>
    </location>
</feature>
<evidence type="ECO:0000256" key="4">
    <source>
        <dbReference type="SAM" id="MobiDB-lite"/>
    </source>
</evidence>
<dbReference type="InterPro" id="IPR011711">
    <property type="entry name" value="GntR_C"/>
</dbReference>
<dbReference type="SMART" id="SM00895">
    <property type="entry name" value="FCD"/>
    <property type="match status" value="1"/>
</dbReference>
<dbReference type="InterPro" id="IPR000524">
    <property type="entry name" value="Tscrpt_reg_HTH_GntR"/>
</dbReference>
<dbReference type="RefSeq" id="WP_151116321.1">
    <property type="nucleotide sequence ID" value="NZ_CP042582.1"/>
</dbReference>
<evidence type="ECO:0000256" key="2">
    <source>
        <dbReference type="ARBA" id="ARBA00023125"/>
    </source>
</evidence>
<reference evidence="6 7" key="1">
    <citation type="submission" date="2019-08" db="EMBL/GenBank/DDBJ databases">
        <title>Hyperibacter terrae gen. nov., sp. nov. and Hyperibacter viscosus sp. nov., two new members in the family Rhodospirillaceae isolated from the rhizosphere of Hypericum perforatum.</title>
        <authorList>
            <person name="Noviana Z."/>
        </authorList>
    </citation>
    <scope>NUCLEOTIDE SEQUENCE [LARGE SCALE GENOMIC DNA]</scope>
    <source>
        <strain evidence="6 7">R5959</strain>
    </source>
</reference>
<evidence type="ECO:0000313" key="6">
    <source>
        <dbReference type="EMBL" id="QEX21640.1"/>
    </source>
</evidence>
<dbReference type="PANTHER" id="PTHR43537">
    <property type="entry name" value="TRANSCRIPTIONAL REGULATOR, GNTR FAMILY"/>
    <property type="match status" value="1"/>
</dbReference>
<dbReference type="Pfam" id="PF00392">
    <property type="entry name" value="GntR"/>
    <property type="match status" value="1"/>
</dbReference>
<evidence type="ECO:0000313" key="7">
    <source>
        <dbReference type="Proteomes" id="UP000325797"/>
    </source>
</evidence>
<dbReference type="Pfam" id="PF07729">
    <property type="entry name" value="FCD"/>
    <property type="match status" value="1"/>
</dbReference>
<protein>
    <submittedName>
        <fullName evidence="6">GntR family transcriptional regulator</fullName>
    </submittedName>
</protein>
<sequence>MAGKSEIIKRSLDSQVADILRRRIVSGELANGARLTEMALAAEFSLSRGPIRAALQQLANEQLVRQKPYSHWEVRRLTKQDVWELNTLRSTLEALAARLAAQNIDAAGADALRTALGRLREACAAGDRDRITDADFDLHRTIVELARHERLRQAYLLLEQQVRMLIIAVNAPFSDLRIVDRSHDAMIEAICQGDSRLAERLVANHNAALDDAMLNGAENLPSRPAPHPTSGPKAPAGHPRSAKPASRKSGGAHRRSRTR</sequence>
<dbReference type="CDD" id="cd07377">
    <property type="entry name" value="WHTH_GntR"/>
    <property type="match status" value="1"/>
</dbReference>
<name>A0A5J6MZC5_9PROT</name>
<keyword evidence="7" id="KW-1185">Reference proteome</keyword>
<dbReference type="InterPro" id="IPR036388">
    <property type="entry name" value="WH-like_DNA-bd_sf"/>
</dbReference>
<dbReference type="EMBL" id="CP042582">
    <property type="protein sequence ID" value="QEX21640.1"/>
    <property type="molecule type" value="Genomic_DNA"/>
</dbReference>
<evidence type="ECO:0000259" key="5">
    <source>
        <dbReference type="PROSITE" id="PS50949"/>
    </source>
</evidence>
<keyword evidence="1" id="KW-0805">Transcription regulation</keyword>
<dbReference type="Proteomes" id="UP000325797">
    <property type="component" value="Chromosome"/>
</dbReference>
<keyword evidence="2" id="KW-0238">DNA-binding</keyword>
<feature type="region of interest" description="Disordered" evidence="4">
    <location>
        <begin position="216"/>
        <end position="259"/>
    </location>
</feature>
<dbReference type="PROSITE" id="PS50949">
    <property type="entry name" value="HTH_GNTR"/>
    <property type="match status" value="1"/>
</dbReference>
<dbReference type="InterPro" id="IPR008920">
    <property type="entry name" value="TF_FadR/GntR_C"/>
</dbReference>
<dbReference type="AlphaFoldDB" id="A0A5J6MZC5"/>
<gene>
    <name evidence="6" type="ORF">FRZ61_15690</name>
</gene>